<keyword evidence="1" id="KW-1133">Transmembrane helix</keyword>
<sequence>MVEAIIGTMIMVITVSSFLFSIEAIEKSFRKAVKYPLTNSEMEIINGAGLNNAENLSLIKNDIDNLPQKIEQ</sequence>
<name>A0A318QW26_PROMR</name>
<feature type="transmembrane region" description="Helical" evidence="1">
    <location>
        <begin position="6"/>
        <end position="25"/>
    </location>
</feature>
<reference evidence="2 3" key="1">
    <citation type="journal article" date="2018" name="Appl. Environ. Microbiol.">
        <title>Genome rearrangement shapes Prochlorococcus ecological adaptation.</title>
        <authorList>
            <person name="Yan W."/>
            <person name="Wei S."/>
            <person name="Wang Q."/>
            <person name="Xiao X."/>
            <person name="Zeng Q."/>
            <person name="Jiao N."/>
            <person name="Zhang R."/>
        </authorList>
    </citation>
    <scope>NUCLEOTIDE SEQUENCE [LARGE SCALE GENOMIC DNA]</scope>
    <source>
        <strain evidence="2 3">XMU1408</strain>
    </source>
</reference>
<dbReference type="EMBL" id="QJUE01000005">
    <property type="protein sequence ID" value="PYE01076.1"/>
    <property type="molecule type" value="Genomic_DNA"/>
</dbReference>
<evidence type="ECO:0000256" key="1">
    <source>
        <dbReference type="SAM" id="Phobius"/>
    </source>
</evidence>
<keyword evidence="1" id="KW-0812">Transmembrane</keyword>
<dbReference type="AlphaFoldDB" id="A0A318QW26"/>
<proteinExistence type="predicted"/>
<dbReference type="OrthoDB" id="542508at2"/>
<keyword evidence="1" id="KW-0472">Membrane</keyword>
<evidence type="ECO:0000313" key="3">
    <source>
        <dbReference type="Proteomes" id="UP000247807"/>
    </source>
</evidence>
<evidence type="ECO:0000313" key="2">
    <source>
        <dbReference type="EMBL" id="PYE01076.1"/>
    </source>
</evidence>
<dbReference type="RefSeq" id="WP_158466905.1">
    <property type="nucleotide sequence ID" value="NZ_QJUE01000005.1"/>
</dbReference>
<organism evidence="2 3">
    <name type="scientific">Prochlorococcus marinus XMU1408</name>
    <dbReference type="NCBI Taxonomy" id="2213228"/>
    <lineage>
        <taxon>Bacteria</taxon>
        <taxon>Bacillati</taxon>
        <taxon>Cyanobacteriota</taxon>
        <taxon>Cyanophyceae</taxon>
        <taxon>Synechococcales</taxon>
        <taxon>Prochlorococcaceae</taxon>
        <taxon>Prochlorococcus</taxon>
    </lineage>
</organism>
<gene>
    <name evidence="2" type="ORF">DNJ73_06485</name>
</gene>
<dbReference type="Proteomes" id="UP000247807">
    <property type="component" value="Unassembled WGS sequence"/>
</dbReference>
<accession>A0A318QW26</accession>
<protein>
    <submittedName>
        <fullName evidence="2">Uncharacterized protein</fullName>
    </submittedName>
</protein>
<comment type="caution">
    <text evidence="2">The sequence shown here is derived from an EMBL/GenBank/DDBJ whole genome shotgun (WGS) entry which is preliminary data.</text>
</comment>